<accession>A0ABN3BBX6</accession>
<protein>
    <submittedName>
        <fullName evidence="1">Uncharacterized protein</fullName>
    </submittedName>
</protein>
<dbReference type="Proteomes" id="UP001501391">
    <property type="component" value="Unassembled WGS sequence"/>
</dbReference>
<reference evidence="1 2" key="1">
    <citation type="journal article" date="2019" name="Int. J. Syst. Evol. Microbiol.">
        <title>The Global Catalogue of Microorganisms (GCM) 10K type strain sequencing project: providing services to taxonomists for standard genome sequencing and annotation.</title>
        <authorList>
            <consortium name="The Broad Institute Genomics Platform"/>
            <consortium name="The Broad Institute Genome Sequencing Center for Infectious Disease"/>
            <person name="Wu L."/>
            <person name="Ma J."/>
        </authorList>
    </citation>
    <scope>NUCLEOTIDE SEQUENCE [LARGE SCALE GENOMIC DNA]</scope>
    <source>
        <strain evidence="1 2">JCM 14924</strain>
    </source>
</reference>
<proteinExistence type="predicted"/>
<organism evidence="1 2">
    <name type="scientific">Streptomyces bangladeshensis</name>
    <dbReference type="NCBI Taxonomy" id="295352"/>
    <lineage>
        <taxon>Bacteria</taxon>
        <taxon>Bacillati</taxon>
        <taxon>Actinomycetota</taxon>
        <taxon>Actinomycetes</taxon>
        <taxon>Kitasatosporales</taxon>
        <taxon>Streptomycetaceae</taxon>
        <taxon>Streptomyces</taxon>
    </lineage>
</organism>
<sequence length="88" mass="8881">MAVTVAVRVPVTVGRALTLALALALALIAAVPGIGVTAAFRGSAAVPETLPRAASAVRLGRLVGVLLHPGHRPIIARTVGAHCSPRHK</sequence>
<dbReference type="EMBL" id="BAAAOQ010000002">
    <property type="protein sequence ID" value="GAA2192005.1"/>
    <property type="molecule type" value="Genomic_DNA"/>
</dbReference>
<name>A0ABN3BBX6_9ACTN</name>
<evidence type="ECO:0000313" key="1">
    <source>
        <dbReference type="EMBL" id="GAA2192005.1"/>
    </source>
</evidence>
<gene>
    <name evidence="1" type="ORF">GCM10009787_07700</name>
</gene>
<evidence type="ECO:0000313" key="2">
    <source>
        <dbReference type="Proteomes" id="UP001501391"/>
    </source>
</evidence>
<keyword evidence="2" id="KW-1185">Reference proteome</keyword>
<comment type="caution">
    <text evidence="1">The sequence shown here is derived from an EMBL/GenBank/DDBJ whole genome shotgun (WGS) entry which is preliminary data.</text>
</comment>